<dbReference type="PROSITE" id="PS50893">
    <property type="entry name" value="ABC_TRANSPORTER_2"/>
    <property type="match status" value="1"/>
</dbReference>
<gene>
    <name evidence="6" type="ORF">M5J20_04080</name>
</gene>
<protein>
    <submittedName>
        <fullName evidence="6">ATP-binding cassette domain-containing protein</fullName>
    </submittedName>
</protein>
<evidence type="ECO:0000313" key="7">
    <source>
        <dbReference type="Proteomes" id="UP001204000"/>
    </source>
</evidence>
<evidence type="ECO:0000256" key="3">
    <source>
        <dbReference type="ARBA" id="ARBA00022741"/>
    </source>
</evidence>
<dbReference type="InterPro" id="IPR050095">
    <property type="entry name" value="ECF_ABC_transporter_ATP-bd"/>
</dbReference>
<keyword evidence="3" id="KW-0547">Nucleotide-binding</keyword>
<organism evidence="6 7">
    <name type="scientific">Corynebacterium stercoris</name>
    <dbReference type="NCBI Taxonomy" id="2943490"/>
    <lineage>
        <taxon>Bacteria</taxon>
        <taxon>Bacillati</taxon>
        <taxon>Actinomycetota</taxon>
        <taxon>Actinomycetes</taxon>
        <taxon>Mycobacteriales</taxon>
        <taxon>Corynebacteriaceae</taxon>
        <taxon>Corynebacterium</taxon>
    </lineage>
</organism>
<dbReference type="Pfam" id="PF00005">
    <property type="entry name" value="ABC_tran"/>
    <property type="match status" value="2"/>
</dbReference>
<reference evidence="6" key="1">
    <citation type="submission" date="2022-05" db="EMBL/GenBank/DDBJ databases">
        <title>Corynebacterium sp. TA-R-1 sp. nov., isolated from human feces.</title>
        <authorList>
            <person name="Shamsuzzaman M."/>
            <person name="Dahal R.H."/>
        </authorList>
    </citation>
    <scope>NUCLEOTIDE SEQUENCE</scope>
    <source>
        <strain evidence="6">TA-R-1</strain>
    </source>
</reference>
<evidence type="ECO:0000256" key="2">
    <source>
        <dbReference type="ARBA" id="ARBA00022448"/>
    </source>
</evidence>
<evidence type="ECO:0000256" key="4">
    <source>
        <dbReference type="ARBA" id="ARBA00022840"/>
    </source>
</evidence>
<dbReference type="Proteomes" id="UP001204000">
    <property type="component" value="Unassembled WGS sequence"/>
</dbReference>
<keyword evidence="4 6" id="KW-0067">ATP-binding</keyword>
<dbReference type="InterPro" id="IPR003593">
    <property type="entry name" value="AAA+_ATPase"/>
</dbReference>
<accession>A0ABT1G027</accession>
<keyword evidence="2" id="KW-0813">Transport</keyword>
<dbReference type="SMART" id="SM00382">
    <property type="entry name" value="AAA"/>
    <property type="match status" value="2"/>
</dbReference>
<dbReference type="RefSeq" id="WP_253576595.1">
    <property type="nucleotide sequence ID" value="NZ_JAMFTQ010000003.1"/>
</dbReference>
<evidence type="ECO:0000256" key="1">
    <source>
        <dbReference type="ARBA" id="ARBA00005417"/>
    </source>
</evidence>
<evidence type="ECO:0000313" key="6">
    <source>
        <dbReference type="EMBL" id="MCP1387366.1"/>
    </source>
</evidence>
<name>A0ABT1G027_9CORY</name>
<dbReference type="PANTHER" id="PTHR43553">
    <property type="entry name" value="HEAVY METAL TRANSPORTER"/>
    <property type="match status" value="1"/>
</dbReference>
<proteinExistence type="inferred from homology"/>
<comment type="similarity">
    <text evidence="1">Belongs to the ABC transporter superfamily.</text>
</comment>
<dbReference type="InterPro" id="IPR003439">
    <property type="entry name" value="ABC_transporter-like_ATP-bd"/>
</dbReference>
<comment type="caution">
    <text evidence="6">The sequence shown here is derived from an EMBL/GenBank/DDBJ whole genome shotgun (WGS) entry which is preliminary data.</text>
</comment>
<keyword evidence="7" id="KW-1185">Reference proteome</keyword>
<dbReference type="GO" id="GO:0005524">
    <property type="term" value="F:ATP binding"/>
    <property type="evidence" value="ECO:0007669"/>
    <property type="project" value="UniProtKB-KW"/>
</dbReference>
<dbReference type="Gene3D" id="3.40.50.300">
    <property type="entry name" value="P-loop containing nucleotide triphosphate hydrolases"/>
    <property type="match status" value="2"/>
</dbReference>
<dbReference type="InterPro" id="IPR027417">
    <property type="entry name" value="P-loop_NTPase"/>
</dbReference>
<sequence>MALTFNLTPLTDALERSDTVQIIADSGAGLTSLANQIHETWPNAAVVGQDPVAHITYLRETVIEEVAVGLEQRGVPQAEMLERCQRILTAADLSDLAERNPAKLSGGQTRRVAIAAVAVLEPAVLVLDDPFAGLDTDSAARIAALLEALPSRIVLLGTRPRDMRGEQLSLHDASLHPFTPTPTTTASPAPVTALDLPDLDLGEVAATRGGKKRKWWQFRAAEEPVFTAGPIDLRVRPGEVVWLRGANGAGKTTLLRAMAGLDGNPGLEAERGITVSLALQRAADQLAESTVGAFVGNDEALAQLADLGVTLDPDEHPLDLPAAHLRLAQLAQVFSQRRQLVLLDEPDVGLDIPNRARAHALIAEGLAAGAAVILTCHDATFAAEVGEYAAVGERVLG</sequence>
<feature type="domain" description="ABC transporter" evidence="5">
    <location>
        <begin position="1"/>
        <end position="204"/>
    </location>
</feature>
<dbReference type="SUPFAM" id="SSF52540">
    <property type="entry name" value="P-loop containing nucleoside triphosphate hydrolases"/>
    <property type="match status" value="2"/>
</dbReference>
<evidence type="ECO:0000259" key="5">
    <source>
        <dbReference type="PROSITE" id="PS50893"/>
    </source>
</evidence>
<dbReference type="EMBL" id="JAMFTQ010000003">
    <property type="protein sequence ID" value="MCP1387366.1"/>
    <property type="molecule type" value="Genomic_DNA"/>
</dbReference>